<keyword evidence="4" id="KW-1185">Reference proteome</keyword>
<dbReference type="InterPro" id="IPR025736">
    <property type="entry name" value="PucR_C-HTH_dom"/>
</dbReference>
<dbReference type="PANTHER" id="PTHR33744">
    <property type="entry name" value="CARBOHYDRATE DIACID REGULATOR"/>
    <property type="match status" value="1"/>
</dbReference>
<evidence type="ECO:0000259" key="2">
    <source>
        <dbReference type="Pfam" id="PF13556"/>
    </source>
</evidence>
<accession>A0A410PTB1</accession>
<dbReference type="Proteomes" id="UP000287601">
    <property type="component" value="Chromosome"/>
</dbReference>
<evidence type="ECO:0000313" key="4">
    <source>
        <dbReference type="Proteomes" id="UP000287601"/>
    </source>
</evidence>
<proteinExistence type="predicted"/>
<dbReference type="RefSeq" id="WP_128744819.1">
    <property type="nucleotide sequence ID" value="NZ_CP035281.1"/>
</dbReference>
<dbReference type="Pfam" id="PF07905">
    <property type="entry name" value="PucR"/>
    <property type="match status" value="1"/>
</dbReference>
<dbReference type="InterPro" id="IPR042070">
    <property type="entry name" value="PucR_C-HTH_sf"/>
</dbReference>
<organism evidence="3 4">
    <name type="scientific">Aminipila luticellarii</name>
    <dbReference type="NCBI Taxonomy" id="2507160"/>
    <lineage>
        <taxon>Bacteria</taxon>
        <taxon>Bacillati</taxon>
        <taxon>Bacillota</taxon>
        <taxon>Clostridia</taxon>
        <taxon>Peptostreptococcales</taxon>
        <taxon>Anaerovoracaceae</taxon>
        <taxon>Aminipila</taxon>
    </lineage>
</organism>
<evidence type="ECO:0000259" key="1">
    <source>
        <dbReference type="Pfam" id="PF07905"/>
    </source>
</evidence>
<dbReference type="PANTHER" id="PTHR33744:SF16">
    <property type="entry name" value="CARBOHYDRATE DIACID REGULATOR"/>
    <property type="match status" value="1"/>
</dbReference>
<dbReference type="KEGG" id="amij:EQM06_02350"/>
<reference evidence="3 4" key="1">
    <citation type="submission" date="2019-01" db="EMBL/GenBank/DDBJ databases">
        <title>Draft genomes of a novel of Aminipila strains.</title>
        <authorList>
            <person name="Ma S."/>
        </authorList>
    </citation>
    <scope>NUCLEOTIDE SEQUENCE [LARGE SCALE GENOMIC DNA]</scope>
    <source>
        <strain evidence="4">JN-39</strain>
    </source>
</reference>
<protein>
    <submittedName>
        <fullName evidence="3">PucR family transcriptional regulator</fullName>
    </submittedName>
</protein>
<dbReference type="InterPro" id="IPR051448">
    <property type="entry name" value="CdaR-like_regulators"/>
</dbReference>
<feature type="domain" description="Purine catabolism PurC-like" evidence="1">
    <location>
        <begin position="7"/>
        <end position="131"/>
    </location>
</feature>
<sequence>MSITVKDCLQLPSLFLGNVIAGRKGLCNIVNTVSVSEFEFYDDCFQTANELLITAFYSIRDDVDAQCKAIEEYKKCGEAGLILFYSNMILKHVDQRLIDTANRLNFPVILLPGENMGLRYSDVISDIMEAVFMDRKNSNFFVNNTMERISQLPASERNIANVLRFASDHAKAAFFLCDPHENIIGHSYWPQTNVLPFKMVQSSFTDTGNGLQHKDSTSYNFFQTHFSDQKGSLLTLYGAAMNDVLTPAMMNQVIEIIQLFAAIWNYNLNLSTKESLIPALIEGDCDLASHIANGLNLNQSHYNSMMILNIRPTHQNTLVTISILDDIRHLFESHHKHCIADSFGSHIIILSSYSGNRTLDDLLIEELNRKFSGEGSIQCYSLFNNLESAKDFRSAYVLYCDSIDITCKIYPLKKFYTDREIHFANQCLSIINNSSKKKAYLNLLHPIIEDSEADLVLTLTTYMLDADSEVKKTAELLFVHRNTIQYRLSKIRNLIHMDFNKMPMNFDVYTAVALNRILPQ</sequence>
<dbReference type="Gene3D" id="1.10.10.2840">
    <property type="entry name" value="PucR C-terminal helix-turn-helix domain"/>
    <property type="match status" value="1"/>
</dbReference>
<evidence type="ECO:0000313" key="3">
    <source>
        <dbReference type="EMBL" id="QAT42165.1"/>
    </source>
</evidence>
<dbReference type="InterPro" id="IPR012914">
    <property type="entry name" value="PucR_dom"/>
</dbReference>
<dbReference type="EMBL" id="CP035281">
    <property type="protein sequence ID" value="QAT42165.1"/>
    <property type="molecule type" value="Genomic_DNA"/>
</dbReference>
<dbReference type="Pfam" id="PF13556">
    <property type="entry name" value="HTH_30"/>
    <property type="match status" value="1"/>
</dbReference>
<dbReference type="OrthoDB" id="1969285at2"/>
<name>A0A410PTB1_9FIRM</name>
<dbReference type="AlphaFoldDB" id="A0A410PTB1"/>
<gene>
    <name evidence="3" type="ORF">EQM06_02350</name>
</gene>
<feature type="domain" description="PucR C-terminal helix-turn-helix" evidence="2">
    <location>
        <begin position="455"/>
        <end position="513"/>
    </location>
</feature>